<gene>
    <name evidence="14" type="ORF">MMEN_LOCUS7206</name>
</gene>
<evidence type="ECO:0000256" key="1">
    <source>
        <dbReference type="ARBA" id="ARBA00004613"/>
    </source>
</evidence>
<evidence type="ECO:0000313" key="15">
    <source>
        <dbReference type="Proteomes" id="UP000677803"/>
    </source>
</evidence>
<comment type="subcellular location">
    <subcellularLocation>
        <location evidence="1">Secreted</location>
    </subcellularLocation>
</comment>
<keyword evidence="6" id="KW-1015">Disulfide bond</keyword>
<dbReference type="GO" id="GO:0005615">
    <property type="term" value="C:extracellular space"/>
    <property type="evidence" value="ECO:0007669"/>
    <property type="project" value="TreeGrafter"/>
</dbReference>
<evidence type="ECO:0000256" key="3">
    <source>
        <dbReference type="ARBA" id="ARBA00022525"/>
    </source>
</evidence>
<evidence type="ECO:0000313" key="14">
    <source>
        <dbReference type="EMBL" id="CAG5896199.1"/>
    </source>
</evidence>
<keyword evidence="3" id="KW-0964">Secreted</keyword>
<feature type="region of interest" description="Disordered" evidence="10">
    <location>
        <begin position="280"/>
        <end position="300"/>
    </location>
</feature>
<reference evidence="14" key="1">
    <citation type="submission" date="2021-05" db="EMBL/GenBank/DDBJ databases">
        <authorList>
            <person name="Tigano A."/>
        </authorList>
    </citation>
    <scope>NUCLEOTIDE SEQUENCE</scope>
</reference>
<dbReference type="InterPro" id="IPR016014">
    <property type="entry name" value="Clusterin_N"/>
</dbReference>
<dbReference type="InterPro" id="IPR016015">
    <property type="entry name" value="Clusterin_C"/>
</dbReference>
<dbReference type="PANTHER" id="PTHR10970">
    <property type="entry name" value="CLUSTERIN"/>
    <property type="match status" value="1"/>
</dbReference>
<feature type="signal peptide" evidence="11">
    <location>
        <begin position="1"/>
        <end position="19"/>
    </location>
</feature>
<evidence type="ECO:0000256" key="7">
    <source>
        <dbReference type="ARBA" id="ARBA00023180"/>
    </source>
</evidence>
<evidence type="ECO:0000256" key="5">
    <source>
        <dbReference type="ARBA" id="ARBA00023054"/>
    </source>
</evidence>
<evidence type="ECO:0000256" key="9">
    <source>
        <dbReference type="SAM" id="Coils"/>
    </source>
</evidence>
<sequence length="467" mass="52278">MRTLFIPILCVATLALCASDSPPTSEDVLKKLSAAGEPYVEEEIKQTVLAVKQVKEMMDKREENHRHLMDALRHGSVKKRGATQLAKETEQKLKEVEQQCQDSIKASFRECRPCLEESCKSFYTSTCRRGFTSFSFKVEEFFRKMATQLEGTEQVYNPNQEDSDKPPSADNRVVEEEIDLELSQAESAFGQLLSEIGLLYDRTILLAGRVPRVFGRSFLASLTSDLQLSSPSAARDGSDAGFFKNLGLDHIVHSAYGFGKEVLEEFGSMVTGVFGETHGAREHFQPSGRDSGSPSALDQPPSGYLCRQLRRQASECFQLQNLCETCQEDLIKECPSVQHVHSEMDEMQMLLNASSQQYEQRLQLVQRHTADTQRWLSNMQDKYDWVSLLSNSTGSPTSTFKVIAVNLQHQVRSNKPTGDRSVSISILDSAPITLQVPPDLGVDDPAFIQYVAREGLAHLKQLIRGKN</sequence>
<proteinExistence type="inferred from homology"/>
<feature type="coiled-coil region" evidence="9">
    <location>
        <begin position="79"/>
        <end position="106"/>
    </location>
</feature>
<evidence type="ECO:0000256" key="10">
    <source>
        <dbReference type="SAM" id="MobiDB-lite"/>
    </source>
</evidence>
<name>A0A8S4AT43_9TELE</name>
<evidence type="ECO:0000256" key="6">
    <source>
        <dbReference type="ARBA" id="ARBA00023157"/>
    </source>
</evidence>
<feature type="domain" description="Clusterin N-terminal" evidence="12">
    <location>
        <begin position="21"/>
        <end position="235"/>
    </location>
</feature>
<dbReference type="EMBL" id="CAJRST010006668">
    <property type="protein sequence ID" value="CAG5896199.1"/>
    <property type="molecule type" value="Genomic_DNA"/>
</dbReference>
<dbReference type="Pfam" id="PF01093">
    <property type="entry name" value="Clusterin"/>
    <property type="match status" value="1"/>
</dbReference>
<dbReference type="SMART" id="SM00030">
    <property type="entry name" value="CLb"/>
    <property type="match status" value="1"/>
</dbReference>
<keyword evidence="4 11" id="KW-0732">Signal</keyword>
<keyword evidence="5 9" id="KW-0175">Coiled coil</keyword>
<organism evidence="14 15">
    <name type="scientific">Menidia menidia</name>
    <name type="common">Atlantic silverside</name>
    <dbReference type="NCBI Taxonomy" id="238744"/>
    <lineage>
        <taxon>Eukaryota</taxon>
        <taxon>Metazoa</taxon>
        <taxon>Chordata</taxon>
        <taxon>Craniata</taxon>
        <taxon>Vertebrata</taxon>
        <taxon>Euteleostomi</taxon>
        <taxon>Actinopterygii</taxon>
        <taxon>Neopterygii</taxon>
        <taxon>Teleostei</taxon>
        <taxon>Neoteleostei</taxon>
        <taxon>Acanthomorphata</taxon>
        <taxon>Ovalentaria</taxon>
        <taxon>Atherinomorphae</taxon>
        <taxon>Atheriniformes</taxon>
        <taxon>Atherinopsidae</taxon>
        <taxon>Menidiinae</taxon>
        <taxon>Menidia</taxon>
    </lineage>
</organism>
<feature type="domain" description="Clusterin C-terminal" evidence="13">
    <location>
        <begin position="245"/>
        <end position="460"/>
    </location>
</feature>
<keyword evidence="15" id="KW-1185">Reference proteome</keyword>
<keyword evidence="7" id="KW-0325">Glycoprotein</keyword>
<feature type="chain" id="PRO_5035887157" description="Clusterin" evidence="11">
    <location>
        <begin position="20"/>
        <end position="467"/>
    </location>
</feature>
<comment type="caution">
    <text evidence="14">The sequence shown here is derived from an EMBL/GenBank/DDBJ whole genome shotgun (WGS) entry which is preliminary data.</text>
</comment>
<evidence type="ECO:0000259" key="12">
    <source>
        <dbReference type="SMART" id="SM00030"/>
    </source>
</evidence>
<evidence type="ECO:0000256" key="4">
    <source>
        <dbReference type="ARBA" id="ARBA00022729"/>
    </source>
</evidence>
<dbReference type="SMART" id="SM00035">
    <property type="entry name" value="CLa"/>
    <property type="match status" value="1"/>
</dbReference>
<comment type="similarity">
    <text evidence="2 8">Belongs to the clusterin family.</text>
</comment>
<accession>A0A8S4AT43</accession>
<evidence type="ECO:0000256" key="8">
    <source>
        <dbReference type="RuleBase" id="RU000629"/>
    </source>
</evidence>
<evidence type="ECO:0000259" key="13">
    <source>
        <dbReference type="SMART" id="SM00035"/>
    </source>
</evidence>
<evidence type="ECO:0000256" key="2">
    <source>
        <dbReference type="ARBA" id="ARBA00010069"/>
    </source>
</evidence>
<dbReference type="GO" id="GO:0051787">
    <property type="term" value="F:misfolded protein binding"/>
    <property type="evidence" value="ECO:0007669"/>
    <property type="project" value="TreeGrafter"/>
</dbReference>
<dbReference type="OrthoDB" id="9894485at2759"/>
<dbReference type="PANTHER" id="PTHR10970:SF2">
    <property type="entry name" value="CLUSTERIN-LIKE PROTEIN 1"/>
    <property type="match status" value="1"/>
</dbReference>
<dbReference type="Proteomes" id="UP000677803">
    <property type="component" value="Unassembled WGS sequence"/>
</dbReference>
<dbReference type="AlphaFoldDB" id="A0A8S4AT43"/>
<protein>
    <recommendedName>
        <fullName evidence="8">Clusterin</fullName>
    </recommendedName>
</protein>
<evidence type="ECO:0000256" key="11">
    <source>
        <dbReference type="SAM" id="SignalP"/>
    </source>
</evidence>
<dbReference type="InterPro" id="IPR000753">
    <property type="entry name" value="Clusterin-like"/>
</dbReference>
<dbReference type="GO" id="GO:0005634">
    <property type="term" value="C:nucleus"/>
    <property type="evidence" value="ECO:0007669"/>
    <property type="project" value="TreeGrafter"/>
</dbReference>